<dbReference type="Proteomes" id="UP000000991">
    <property type="component" value="Segment"/>
</dbReference>
<reference evidence="1 3" key="1">
    <citation type="journal article" date="2005" name="PLoS Biol.">
        <title>Three Prochlorococcus cyanophage genomes: signature features and ecological interpretations.</title>
        <authorList>
            <person name="Sullivan M.B."/>
            <person name="Coleman M.L."/>
            <person name="Weigele P."/>
            <person name="Rohwer F."/>
            <person name="Chisholm S.W."/>
        </authorList>
    </citation>
    <scope>NUCLEOTIDE SEQUENCE</scope>
</reference>
<sequence length="142" mass="17227">MNLDKIQEMWERDAVIDPDNLHDESLKIPQLHSKYYTVYNTVTLMREKAREQYNKTRLERHNYYTGKAPAEVYIEEPFGYKVREKDAIQRYMEADEKMSKIDLKIRYYDTTLKFLEEIIKNISNRTFQIKNAIEWNKFQAGM</sequence>
<organism evidence="1 3">
    <name type="scientific">Prochlorococcus phage P-SSM2</name>
    <dbReference type="NCBI Taxonomy" id="268746"/>
    <lineage>
        <taxon>Viruses</taxon>
        <taxon>Duplodnaviria</taxon>
        <taxon>Heunggongvirae</taxon>
        <taxon>Uroviricota</taxon>
        <taxon>Caudoviricetes</taxon>
        <taxon>Pantevenvirales</taxon>
        <taxon>Kyanoviridae</taxon>
        <taxon>Salacisavirus</taxon>
        <taxon>Salacisavirus pssm2</taxon>
    </lineage>
</organism>
<dbReference type="RefSeq" id="YP_214370.1">
    <property type="nucleotide sequence ID" value="NC_006883.2"/>
</dbReference>
<dbReference type="EMBL" id="AY939844">
    <property type="protein sequence ID" value="AAX44516.1"/>
    <property type="molecule type" value="Genomic_DNA"/>
</dbReference>
<reference evidence="2 4" key="2">
    <citation type="submission" date="2009-10" db="EMBL/GenBank/DDBJ databases">
        <title>The Genome Sequence of Prochlorococcus phage P-SSM2.</title>
        <authorList>
            <consortium name="The Broad Institute Genome Sequencing Platform"/>
            <person name="Henn M.R."/>
            <person name="Sullivan M.S."/>
            <person name="Osburne M.S."/>
            <person name="Levin J."/>
            <person name="Malboeuf C."/>
            <person name="Casali M."/>
            <person name="Russ C."/>
            <person name="Lennon N."/>
            <person name="Chapman S.B."/>
            <person name="Erlich R."/>
            <person name="Young S.K."/>
            <person name="Koehrsen M."/>
            <person name="Yandava C."/>
            <person name="Zeng Q."/>
            <person name="Alvarado L."/>
            <person name="Anderson S."/>
            <person name="Berlin A."/>
            <person name="Borenstein D."/>
            <person name="Chen Z."/>
            <person name="Engels R."/>
            <person name="Freedman E."/>
            <person name="Gellesch M."/>
            <person name="Goldberg J."/>
            <person name="Green L."/>
            <person name="Griggs A."/>
            <person name="Gujja S."/>
            <person name="Heilman E.R."/>
            <person name="Heiman D."/>
            <person name="Hepburn T."/>
            <person name="Howarth C."/>
            <person name="Jen D."/>
            <person name="Larson L."/>
            <person name="Lewis B."/>
            <person name="Mehta T."/>
            <person name="Park D."/>
            <person name="Pearson M."/>
            <person name="Richards J."/>
            <person name="Rizzolo K."/>
            <person name="Roberts A."/>
            <person name="Ryan E."/>
            <person name="Saif S."/>
            <person name="Shea T."/>
            <person name="Shenoy N."/>
            <person name="Sisk P."/>
            <person name="Stolte C."/>
            <person name="Sykes S."/>
            <person name="Walk T."/>
            <person name="White J."/>
            <person name="Yu Q."/>
            <person name="Coleman M.L."/>
            <person name="Huang K.H."/>
            <person name="Weigele P.R."/>
            <person name="DeFrancesco A.S."/>
            <person name="Kern S.E."/>
            <person name="Thompson L.R."/>
            <person name="Fu R."/>
            <person name="Hombeck B."/>
            <person name="Chisholm S.W."/>
            <person name="Haas B."/>
            <person name="Nusbaum C."/>
            <person name="Birren B."/>
        </authorList>
    </citation>
    <scope>NUCLEOTIDE SEQUENCE [LARGE SCALE GENOMIC DNA]</scope>
    <source>
        <strain evidence="2">P-SSM2</strain>
    </source>
</reference>
<evidence type="ECO:0000313" key="4">
    <source>
        <dbReference type="Proteomes" id="UP000013923"/>
    </source>
</evidence>
<dbReference type="KEGG" id="vg:3294215"/>
<dbReference type="OrthoDB" id="16211at10239"/>
<evidence type="ECO:0000313" key="3">
    <source>
        <dbReference type="Proteomes" id="UP000000991"/>
    </source>
</evidence>
<reference evidence="1 3" key="3">
    <citation type="journal article" date="2010" name="Environ. Microbiol.">
        <title>Genomic analysis of oceanic cyanobacterial myoviruses compared with T4-like myoviruses from diverse hosts and environments.</title>
        <authorList>
            <person name="Sullivan M.B."/>
            <person name="Huang K.H."/>
            <person name="Ignacio-Espinoza J.C."/>
            <person name="Berlin A.M."/>
            <person name="Kelly L."/>
            <person name="Weigele P.R."/>
            <person name="DeFrancesco A.S."/>
            <person name="Kern S.E."/>
            <person name="Thompson L.R."/>
            <person name="Young S."/>
            <person name="Yandava C."/>
            <person name="Fu R."/>
            <person name="Krastins B."/>
            <person name="Chase M."/>
            <person name="Sarracino D."/>
            <person name="Osburne M.S."/>
            <person name="Henn M.R."/>
            <person name="Chisholm S.W."/>
        </authorList>
    </citation>
    <scope>NUCLEOTIDE SEQUENCE [LARGE SCALE GENOMIC DNA]</scope>
</reference>
<protein>
    <submittedName>
        <fullName evidence="1 2">UvsY</fullName>
    </submittedName>
</protein>
<gene>
    <name evidence="1" type="primary">uvsY</name>
    <name evidence="2" type="ORF">PCMG_00141</name>
    <name evidence="1" type="ORF">PSSM2_138</name>
</gene>
<organismHost>
    <name type="scientific">Prochlorococcus</name>
    <dbReference type="NCBI Taxonomy" id="1218"/>
</organismHost>
<evidence type="ECO:0000313" key="2">
    <source>
        <dbReference type="EMBL" id="ACY76017.1"/>
    </source>
</evidence>
<name>Q58ML6_BPPRM</name>
<dbReference type="GeneID" id="3294215"/>
<evidence type="ECO:0000313" key="1">
    <source>
        <dbReference type="EMBL" id="AAX44516.1"/>
    </source>
</evidence>
<dbReference type="Pfam" id="PF11056">
    <property type="entry name" value="UvsY"/>
    <property type="match status" value="1"/>
</dbReference>
<accession>Q58ML6</accession>
<proteinExistence type="predicted"/>
<keyword evidence="3" id="KW-1185">Reference proteome</keyword>
<dbReference type="InterPro" id="IPR021289">
    <property type="entry name" value="UvsY"/>
</dbReference>
<dbReference type="Proteomes" id="UP000013923">
    <property type="component" value="Genome"/>
</dbReference>
<dbReference type="EMBL" id="GU071092">
    <property type="protein sequence ID" value="ACY76017.1"/>
    <property type="molecule type" value="Genomic_DNA"/>
</dbReference>